<dbReference type="GO" id="GO:0016020">
    <property type="term" value="C:membrane"/>
    <property type="evidence" value="ECO:0007669"/>
    <property type="project" value="UniProtKB-SubCell"/>
</dbReference>
<name>A0A417YR52_9BACI</name>
<keyword evidence="3 5" id="KW-1133">Transmembrane helix</keyword>
<feature type="transmembrane region" description="Helical" evidence="5">
    <location>
        <begin position="12"/>
        <end position="30"/>
    </location>
</feature>
<dbReference type="EMBL" id="QWEG01000010">
    <property type="protein sequence ID" value="RHW37331.1"/>
    <property type="molecule type" value="Genomic_DNA"/>
</dbReference>
<keyword evidence="7" id="KW-1185">Reference proteome</keyword>
<comment type="caution">
    <text evidence="6">The sequence shown here is derived from an EMBL/GenBank/DDBJ whole genome shotgun (WGS) entry which is preliminary data.</text>
</comment>
<comment type="subcellular location">
    <subcellularLocation>
        <location evidence="1">Membrane</location>
    </subcellularLocation>
</comment>
<accession>A0A417YR52</accession>
<dbReference type="NCBIfam" id="TIGR01592">
    <property type="entry name" value="holin_SPP1"/>
    <property type="match status" value="1"/>
</dbReference>
<evidence type="ECO:0000256" key="2">
    <source>
        <dbReference type="ARBA" id="ARBA00022692"/>
    </source>
</evidence>
<dbReference type="OrthoDB" id="2405362at2"/>
<protein>
    <submittedName>
        <fullName evidence="6">Phage holin</fullName>
    </submittedName>
</protein>
<dbReference type="Proteomes" id="UP000284416">
    <property type="component" value="Unassembled WGS sequence"/>
</dbReference>
<gene>
    <name evidence="6" type="ORF">D1B31_16335</name>
</gene>
<dbReference type="AlphaFoldDB" id="A0A417YR52"/>
<evidence type="ECO:0000313" key="6">
    <source>
        <dbReference type="EMBL" id="RHW37331.1"/>
    </source>
</evidence>
<dbReference type="Pfam" id="PF04688">
    <property type="entry name" value="Holin_SPP1"/>
    <property type="match status" value="1"/>
</dbReference>
<dbReference type="InterPro" id="IPR006479">
    <property type="entry name" value="Holin"/>
</dbReference>
<feature type="transmembrane region" description="Helical" evidence="5">
    <location>
        <begin position="42"/>
        <end position="60"/>
    </location>
</feature>
<reference evidence="6 7" key="1">
    <citation type="journal article" date="2017" name="Int. J. Syst. Evol. Microbiol.">
        <title>Bacillus notoginsengisoli sp. nov., a novel bacterium isolated from the rhizosphere of Panax notoginseng.</title>
        <authorList>
            <person name="Zhang M.Y."/>
            <person name="Cheng J."/>
            <person name="Cai Y."/>
            <person name="Zhang T.Y."/>
            <person name="Wu Y.Y."/>
            <person name="Manikprabhu D."/>
            <person name="Li W.J."/>
            <person name="Zhang Y.X."/>
        </authorList>
    </citation>
    <scope>NUCLEOTIDE SEQUENCE [LARGE SCALE GENOMIC DNA]</scope>
    <source>
        <strain evidence="6 7">JCM 30743</strain>
    </source>
</reference>
<evidence type="ECO:0000313" key="7">
    <source>
        <dbReference type="Proteomes" id="UP000284416"/>
    </source>
</evidence>
<dbReference type="RefSeq" id="WP_118922318.1">
    <property type="nucleotide sequence ID" value="NZ_QWEG01000010.1"/>
</dbReference>
<proteinExistence type="predicted"/>
<evidence type="ECO:0000256" key="1">
    <source>
        <dbReference type="ARBA" id="ARBA00004370"/>
    </source>
</evidence>
<organism evidence="6 7">
    <name type="scientific">Neobacillus notoginsengisoli</name>
    <dbReference type="NCBI Taxonomy" id="1578198"/>
    <lineage>
        <taxon>Bacteria</taxon>
        <taxon>Bacillati</taxon>
        <taxon>Bacillota</taxon>
        <taxon>Bacilli</taxon>
        <taxon>Bacillales</taxon>
        <taxon>Bacillaceae</taxon>
        <taxon>Neobacillus</taxon>
    </lineage>
</organism>
<sequence length="84" mass="9514">MNKMDKGSLVRTVLLFVALINQLLVALGYAPVPLNEQQIGDVYTVISTAVMAAIAVWAWFKNNYITWRGKRQKEVLEAHNLIKK</sequence>
<evidence type="ECO:0000256" key="3">
    <source>
        <dbReference type="ARBA" id="ARBA00022989"/>
    </source>
</evidence>
<keyword evidence="4 5" id="KW-0472">Membrane</keyword>
<evidence type="ECO:0000256" key="5">
    <source>
        <dbReference type="SAM" id="Phobius"/>
    </source>
</evidence>
<evidence type="ECO:0000256" key="4">
    <source>
        <dbReference type="ARBA" id="ARBA00023136"/>
    </source>
</evidence>
<keyword evidence="2 5" id="KW-0812">Transmembrane</keyword>